<comment type="caution">
    <text evidence="2">The sequence shown here is derived from an EMBL/GenBank/DDBJ whole genome shotgun (WGS) entry which is preliminary data.</text>
</comment>
<dbReference type="InterPro" id="IPR022025">
    <property type="entry name" value="Amidoligase_2"/>
</dbReference>
<dbReference type="AlphaFoldDB" id="A0A7W4TMB8"/>
<evidence type="ECO:0000313" key="3">
    <source>
        <dbReference type="Proteomes" id="UP000533269"/>
    </source>
</evidence>
<organism evidence="2 3">
    <name type="scientific">Kineococcus radiotolerans</name>
    <dbReference type="NCBI Taxonomy" id="131568"/>
    <lineage>
        <taxon>Bacteria</taxon>
        <taxon>Bacillati</taxon>
        <taxon>Actinomycetota</taxon>
        <taxon>Actinomycetes</taxon>
        <taxon>Kineosporiales</taxon>
        <taxon>Kineosporiaceae</taxon>
        <taxon>Kineococcus</taxon>
    </lineage>
</organism>
<sequence length="341" mass="36501">MVRAGFEVELLAPAGASRLDLAQEIASRARGSVRRRFHVDTEASATPGVAAFWHLTPAFDVVDAAGAPVCSLVDDTTIVADLDAGAPPRPGWYRVLSDDPRLLRLVERHADPAEGIGSVLDPVAELFGAPVREVRGVRRLDDGAGATIAMAAPLPGERERPCEVVTPPWERDHVRHLEELLAPARDLGFTVPAEAAVHVNLDAGPFRDVARFRHVVSTFAGRREELRERFGTNPRCTRLGPLPADLVELVRADWPDWASLRAVAARTGVTKFSDVNLTRVLGVRPGPDVLEVRILPGSIDGEAIGRGFDQLLEVLELPGSPGSPGPAGSPGSSAGTRRSTR</sequence>
<evidence type="ECO:0008006" key="4">
    <source>
        <dbReference type="Google" id="ProtNLM"/>
    </source>
</evidence>
<evidence type="ECO:0000256" key="1">
    <source>
        <dbReference type="SAM" id="MobiDB-lite"/>
    </source>
</evidence>
<accession>A0A7W4TMB8</accession>
<evidence type="ECO:0000313" key="2">
    <source>
        <dbReference type="EMBL" id="MBB2901168.1"/>
    </source>
</evidence>
<protein>
    <recommendedName>
        <fullName evidence="4">Amidoligase enzyme</fullName>
    </recommendedName>
</protein>
<proteinExistence type="predicted"/>
<name>A0A7W4TMB8_KINRA</name>
<feature type="region of interest" description="Disordered" evidence="1">
    <location>
        <begin position="317"/>
        <end position="341"/>
    </location>
</feature>
<dbReference type="Pfam" id="PF12224">
    <property type="entry name" value="Amidoligase_2"/>
    <property type="match status" value="1"/>
</dbReference>
<dbReference type="EMBL" id="JACHVY010000001">
    <property type="protein sequence ID" value="MBB2901168.1"/>
    <property type="molecule type" value="Genomic_DNA"/>
</dbReference>
<dbReference type="Proteomes" id="UP000533269">
    <property type="component" value="Unassembled WGS sequence"/>
</dbReference>
<reference evidence="2 3" key="1">
    <citation type="submission" date="2020-08" db="EMBL/GenBank/DDBJ databases">
        <title>The Agave Microbiome: Exploring the role of microbial communities in plant adaptations to desert environments.</title>
        <authorList>
            <person name="Partida-Martinez L.P."/>
        </authorList>
    </citation>
    <scope>NUCLEOTIDE SEQUENCE [LARGE SCALE GENOMIC DNA]</scope>
    <source>
        <strain evidence="2 3">AS2.23</strain>
    </source>
</reference>
<gene>
    <name evidence="2" type="ORF">FHR75_001956</name>
</gene>
<reference evidence="2 3" key="2">
    <citation type="submission" date="2020-08" db="EMBL/GenBank/DDBJ databases">
        <authorList>
            <person name="Partida-Martinez L."/>
            <person name="Huntemann M."/>
            <person name="Clum A."/>
            <person name="Wang J."/>
            <person name="Palaniappan K."/>
            <person name="Ritter S."/>
            <person name="Chen I.-M."/>
            <person name="Stamatis D."/>
            <person name="Reddy T."/>
            <person name="O'Malley R."/>
            <person name="Daum C."/>
            <person name="Shapiro N."/>
            <person name="Ivanova N."/>
            <person name="Kyrpides N."/>
            <person name="Woyke T."/>
        </authorList>
    </citation>
    <scope>NUCLEOTIDE SEQUENCE [LARGE SCALE GENOMIC DNA]</scope>
    <source>
        <strain evidence="2 3">AS2.23</strain>
    </source>
</reference>
<dbReference type="RefSeq" id="WP_311736556.1">
    <property type="nucleotide sequence ID" value="NZ_JACHVY010000001.1"/>
</dbReference>